<dbReference type="OrthoDB" id="9793251at2"/>
<dbReference type="InterPro" id="IPR011460">
    <property type="entry name" value="Lcl_C"/>
</dbReference>
<sequence>MSPLTRLNKIRWPLALSLCLFASTFARTALAETCVDEIPPAQRPDSRFVANRDGTVNDRVTGLMWKQCAEGLSGVGCAVGDALLFKWKWAIRQGRGVVFAGYSDWRLPDRTELSSLLQRRCYGLDIDAIHFPNTPPDRFWSATQSPYYPGSAWTLHFGNGTVGYGTRQDSAYVRLVRDRVSCSPVSPESCVTR</sequence>
<dbReference type="AlphaFoldDB" id="I3Y853"/>
<evidence type="ECO:0000313" key="4">
    <source>
        <dbReference type="Proteomes" id="UP000006062"/>
    </source>
</evidence>
<dbReference type="eggNOG" id="COG0515">
    <property type="taxonomic scope" value="Bacteria"/>
</dbReference>
<name>I3Y853_THIV6</name>
<keyword evidence="1" id="KW-0732">Signal</keyword>
<proteinExistence type="predicted"/>
<feature type="signal peptide" evidence="1">
    <location>
        <begin position="1"/>
        <end position="31"/>
    </location>
</feature>
<reference evidence="3 4" key="1">
    <citation type="submission" date="2012-06" db="EMBL/GenBank/DDBJ databases">
        <title>Complete sequence of Thiocystis violascens DSM 198.</title>
        <authorList>
            <consortium name="US DOE Joint Genome Institute"/>
            <person name="Lucas S."/>
            <person name="Han J."/>
            <person name="Lapidus A."/>
            <person name="Cheng J.-F."/>
            <person name="Goodwin L."/>
            <person name="Pitluck S."/>
            <person name="Peters L."/>
            <person name="Ovchinnikova G."/>
            <person name="Teshima H."/>
            <person name="Detter J.C."/>
            <person name="Han C."/>
            <person name="Tapia R."/>
            <person name="Land M."/>
            <person name="Hauser L."/>
            <person name="Kyrpides N."/>
            <person name="Ivanova N."/>
            <person name="Pagani I."/>
            <person name="Vogl K."/>
            <person name="Liu Z."/>
            <person name="Frigaard N.-U."/>
            <person name="Bryant D."/>
            <person name="Woyke T."/>
        </authorList>
    </citation>
    <scope>NUCLEOTIDE SEQUENCE [LARGE SCALE GENOMIC DNA]</scope>
    <source>
        <strain evidence="4">ATCC 17096 / DSM 198 / 6111</strain>
    </source>
</reference>
<feature type="chain" id="PRO_5003683181" description="Lcl C-terminal domain-containing protein" evidence="1">
    <location>
        <begin position="32"/>
        <end position="193"/>
    </location>
</feature>
<dbReference type="RefSeq" id="WP_014777655.1">
    <property type="nucleotide sequence ID" value="NC_018012.1"/>
</dbReference>
<organism evidence="3 4">
    <name type="scientific">Thiocystis violascens (strain ATCC 17096 / DSM 198 / 6111)</name>
    <name type="common">Chromatium violascens</name>
    <dbReference type="NCBI Taxonomy" id="765911"/>
    <lineage>
        <taxon>Bacteria</taxon>
        <taxon>Pseudomonadati</taxon>
        <taxon>Pseudomonadota</taxon>
        <taxon>Gammaproteobacteria</taxon>
        <taxon>Chromatiales</taxon>
        <taxon>Chromatiaceae</taxon>
        <taxon>Thiocystis</taxon>
    </lineage>
</organism>
<dbReference type="KEGG" id="tvi:Thivi_1141"/>
<gene>
    <name evidence="3" type="ordered locus">Thivi_1141</name>
</gene>
<protein>
    <recommendedName>
        <fullName evidence="2">Lcl C-terminal domain-containing protein</fullName>
    </recommendedName>
</protein>
<dbReference type="STRING" id="765911.Thivi_1141"/>
<evidence type="ECO:0000256" key="1">
    <source>
        <dbReference type="SAM" id="SignalP"/>
    </source>
</evidence>
<dbReference type="PANTHER" id="PTHR35812:SF1">
    <property type="entry name" value="LIPOPROTEIN"/>
    <property type="match status" value="1"/>
</dbReference>
<evidence type="ECO:0000313" key="3">
    <source>
        <dbReference type="EMBL" id="AFL73171.1"/>
    </source>
</evidence>
<dbReference type="Pfam" id="PF07603">
    <property type="entry name" value="Lcl_C"/>
    <property type="match status" value="1"/>
</dbReference>
<evidence type="ECO:0000259" key="2">
    <source>
        <dbReference type="Pfam" id="PF07603"/>
    </source>
</evidence>
<dbReference type="EMBL" id="CP003154">
    <property type="protein sequence ID" value="AFL73171.1"/>
    <property type="molecule type" value="Genomic_DNA"/>
</dbReference>
<keyword evidence="4" id="KW-1185">Reference proteome</keyword>
<dbReference type="HOGENOM" id="CLU_101405_1_0_6"/>
<accession>I3Y853</accession>
<feature type="domain" description="Lcl C-terminal" evidence="2">
    <location>
        <begin position="54"/>
        <end position="177"/>
    </location>
</feature>
<dbReference type="Proteomes" id="UP000006062">
    <property type="component" value="Chromosome"/>
</dbReference>
<dbReference type="PANTHER" id="PTHR35812">
    <property type="entry name" value="LIPOPROTEIN"/>
    <property type="match status" value="1"/>
</dbReference>